<dbReference type="GO" id="GO:0003882">
    <property type="term" value="F:CDP-diacylglycerol-serine O-phosphatidyltransferase activity"/>
    <property type="evidence" value="ECO:0007669"/>
    <property type="project" value="UniProtKB-EC"/>
</dbReference>
<evidence type="ECO:0000256" key="3">
    <source>
        <dbReference type="ARBA" id="ARBA00010441"/>
    </source>
</evidence>
<evidence type="ECO:0000256" key="6">
    <source>
        <dbReference type="ARBA" id="ARBA00022516"/>
    </source>
</evidence>
<feature type="transmembrane region" description="Helical" evidence="16">
    <location>
        <begin position="140"/>
        <end position="158"/>
    </location>
</feature>
<keyword evidence="7 15" id="KW-0808">Transferase</keyword>
<keyword evidence="13" id="KW-1208">Phospholipid metabolism</keyword>
<feature type="transmembrane region" description="Helical" evidence="16">
    <location>
        <begin position="20"/>
        <end position="37"/>
    </location>
</feature>
<dbReference type="Pfam" id="PF01066">
    <property type="entry name" value="CDP-OH_P_transf"/>
    <property type="match status" value="1"/>
</dbReference>
<feature type="transmembrane region" description="Helical" evidence="16">
    <location>
        <begin position="101"/>
        <end position="119"/>
    </location>
</feature>
<name>A0ABU5DU01_9PROT</name>
<dbReference type="NCBIfam" id="TIGR00473">
    <property type="entry name" value="pssA"/>
    <property type="match status" value="1"/>
</dbReference>
<feature type="transmembrane region" description="Helical" evidence="16">
    <location>
        <begin position="164"/>
        <end position="184"/>
    </location>
</feature>
<feature type="transmembrane region" description="Helical" evidence="16">
    <location>
        <begin position="76"/>
        <end position="95"/>
    </location>
</feature>
<keyword evidence="8 16" id="KW-0812">Transmembrane</keyword>
<dbReference type="InterPro" id="IPR043130">
    <property type="entry name" value="CDP-OH_PTrfase_TM_dom"/>
</dbReference>
<evidence type="ECO:0000256" key="9">
    <source>
        <dbReference type="ARBA" id="ARBA00022989"/>
    </source>
</evidence>
<comment type="subcellular location">
    <subcellularLocation>
        <location evidence="2">Endomembrane system</location>
        <topology evidence="2">Multi-pass membrane protein</topology>
    </subcellularLocation>
</comment>
<dbReference type="Proteomes" id="UP001271769">
    <property type="component" value="Unassembled WGS sequence"/>
</dbReference>
<reference evidence="17 18" key="1">
    <citation type="journal article" date="2013" name="Antonie Van Leeuwenhoek">
        <title>Dongia rigui sp. nov., isolated from freshwater of a large wetland in Korea.</title>
        <authorList>
            <person name="Baik K.S."/>
            <person name="Hwang Y.M."/>
            <person name="Choi J.S."/>
            <person name="Kwon J."/>
            <person name="Seong C.N."/>
        </authorList>
    </citation>
    <scope>NUCLEOTIDE SEQUENCE [LARGE SCALE GENOMIC DNA]</scope>
    <source>
        <strain evidence="17 18">04SU4-P</strain>
    </source>
</reference>
<keyword evidence="6" id="KW-0444">Lipid biosynthesis</keyword>
<dbReference type="PANTHER" id="PTHR14269">
    <property type="entry name" value="CDP-DIACYLGLYCEROL--GLYCEROL-3-PHOSPHATE 3-PHOSPHATIDYLTRANSFERASE-RELATED"/>
    <property type="match status" value="1"/>
</dbReference>
<dbReference type="EMBL" id="JAXCLX010000001">
    <property type="protein sequence ID" value="MDY0870472.1"/>
    <property type="molecule type" value="Genomic_DNA"/>
</dbReference>
<dbReference type="PROSITE" id="PS00379">
    <property type="entry name" value="CDP_ALCOHOL_P_TRANSF"/>
    <property type="match status" value="1"/>
</dbReference>
<dbReference type="InterPro" id="IPR050324">
    <property type="entry name" value="CDP-alcohol_PTase-I"/>
</dbReference>
<protein>
    <recommendedName>
        <fullName evidence="5">CDP-diacylglycerol--serine O-phosphatidyltransferase</fullName>
        <ecNumber evidence="4">2.7.8.8</ecNumber>
    </recommendedName>
    <alternativeName>
        <fullName evidence="14">Phosphatidylserine synthase</fullName>
    </alternativeName>
</protein>
<keyword evidence="10" id="KW-0443">Lipid metabolism</keyword>
<dbReference type="Gene3D" id="1.20.120.1760">
    <property type="match status" value="1"/>
</dbReference>
<evidence type="ECO:0000256" key="15">
    <source>
        <dbReference type="RuleBase" id="RU003750"/>
    </source>
</evidence>
<evidence type="ECO:0000313" key="17">
    <source>
        <dbReference type="EMBL" id="MDY0870472.1"/>
    </source>
</evidence>
<accession>A0ABU5DU01</accession>
<evidence type="ECO:0000256" key="13">
    <source>
        <dbReference type="ARBA" id="ARBA00023264"/>
    </source>
</evidence>
<keyword evidence="18" id="KW-1185">Reference proteome</keyword>
<keyword evidence="12" id="KW-0594">Phospholipid biosynthesis</keyword>
<evidence type="ECO:0000256" key="8">
    <source>
        <dbReference type="ARBA" id="ARBA00022692"/>
    </source>
</evidence>
<comment type="similarity">
    <text evidence="3 15">Belongs to the CDP-alcohol phosphatidyltransferase class-I family.</text>
</comment>
<feature type="transmembrane region" description="Helical" evidence="16">
    <location>
        <begin position="43"/>
        <end position="64"/>
    </location>
</feature>
<proteinExistence type="inferred from homology"/>
<evidence type="ECO:0000256" key="2">
    <source>
        <dbReference type="ARBA" id="ARBA00004127"/>
    </source>
</evidence>
<dbReference type="InterPro" id="IPR048254">
    <property type="entry name" value="CDP_ALCOHOL_P_TRANSF_CS"/>
</dbReference>
<evidence type="ECO:0000256" key="14">
    <source>
        <dbReference type="ARBA" id="ARBA00032361"/>
    </source>
</evidence>
<evidence type="ECO:0000256" key="10">
    <source>
        <dbReference type="ARBA" id="ARBA00023098"/>
    </source>
</evidence>
<evidence type="ECO:0000256" key="7">
    <source>
        <dbReference type="ARBA" id="ARBA00022679"/>
    </source>
</evidence>
<evidence type="ECO:0000256" key="5">
    <source>
        <dbReference type="ARBA" id="ARBA00017171"/>
    </source>
</evidence>
<gene>
    <name evidence="17" type="primary">pssA</name>
    <name evidence="17" type="ORF">SMD31_00990</name>
</gene>
<sequence>MIRHRRLRDHSINRLIPNMLTIFALCAGLTGIRFALLDRWENAVIAILIAAVFDALDGRIARLLDSSSKFGAELDSLSDFVSFGVAPAMIMFLWSTHEVKGIGWALTLAFSACMALRLARFNTKLDNADLPAWTSRFFTGVPAPAGAGLVLMPLIAWLEYGFEFLRAPLFVGIFLVVVAGLLVSRLPTFSFKRVRVTQAWVLPTMIAVVAYASLLVSLPWATLFFTLLAYLSTLPFAYRSQRRLQAQRPIPEAAATEVDADHD</sequence>
<keyword evidence="9 16" id="KW-1133">Transmembrane helix</keyword>
<evidence type="ECO:0000256" key="4">
    <source>
        <dbReference type="ARBA" id="ARBA00013174"/>
    </source>
</evidence>
<evidence type="ECO:0000256" key="12">
    <source>
        <dbReference type="ARBA" id="ARBA00023209"/>
    </source>
</evidence>
<dbReference type="InterPro" id="IPR004533">
    <property type="entry name" value="CDP-diaglyc--ser_O-PTrfase"/>
</dbReference>
<dbReference type="PANTHER" id="PTHR14269:SF61">
    <property type="entry name" value="CDP-DIACYLGLYCEROL--SERINE O-PHOSPHATIDYLTRANSFERASE"/>
    <property type="match status" value="1"/>
</dbReference>
<comment type="caution">
    <text evidence="17">The sequence shown here is derived from an EMBL/GenBank/DDBJ whole genome shotgun (WGS) entry which is preliminary data.</text>
</comment>
<dbReference type="EC" id="2.7.8.8" evidence="4"/>
<feature type="transmembrane region" description="Helical" evidence="16">
    <location>
        <begin position="220"/>
        <end position="238"/>
    </location>
</feature>
<dbReference type="InterPro" id="IPR000462">
    <property type="entry name" value="CDP-OH_P_trans"/>
</dbReference>
<dbReference type="RefSeq" id="WP_320498716.1">
    <property type="nucleotide sequence ID" value="NZ_JAXCLX010000001.1"/>
</dbReference>
<comment type="catalytic activity">
    <reaction evidence="1">
        <text>a CDP-1,2-diacyl-sn-glycerol + L-serine = a 1,2-diacyl-sn-glycero-3-phospho-L-serine + CMP + H(+)</text>
        <dbReference type="Rhea" id="RHEA:16913"/>
        <dbReference type="ChEBI" id="CHEBI:15378"/>
        <dbReference type="ChEBI" id="CHEBI:33384"/>
        <dbReference type="ChEBI" id="CHEBI:57262"/>
        <dbReference type="ChEBI" id="CHEBI:58332"/>
        <dbReference type="ChEBI" id="CHEBI:60377"/>
        <dbReference type="EC" id="2.7.8.8"/>
    </reaction>
</comment>
<keyword evidence="11 16" id="KW-0472">Membrane</keyword>
<evidence type="ECO:0000256" key="11">
    <source>
        <dbReference type="ARBA" id="ARBA00023136"/>
    </source>
</evidence>
<organism evidence="17 18">
    <name type="scientific">Dongia rigui</name>
    <dbReference type="NCBI Taxonomy" id="940149"/>
    <lineage>
        <taxon>Bacteria</taxon>
        <taxon>Pseudomonadati</taxon>
        <taxon>Pseudomonadota</taxon>
        <taxon>Alphaproteobacteria</taxon>
        <taxon>Rhodospirillales</taxon>
        <taxon>Dongiaceae</taxon>
        <taxon>Dongia</taxon>
    </lineage>
</organism>
<evidence type="ECO:0000313" key="18">
    <source>
        <dbReference type="Proteomes" id="UP001271769"/>
    </source>
</evidence>
<evidence type="ECO:0000256" key="1">
    <source>
        <dbReference type="ARBA" id="ARBA00000287"/>
    </source>
</evidence>
<evidence type="ECO:0000256" key="16">
    <source>
        <dbReference type="SAM" id="Phobius"/>
    </source>
</evidence>